<reference evidence="1 2" key="1">
    <citation type="submission" date="2010-05" db="EMBL/GenBank/DDBJ databases">
        <title>Complete sequence of Thermincola sp. JR.</title>
        <authorList>
            <consortium name="US DOE Joint Genome Institute"/>
            <person name="Lucas S."/>
            <person name="Copeland A."/>
            <person name="Lapidus A."/>
            <person name="Cheng J.-F."/>
            <person name="Bruce D."/>
            <person name="Goodwin L."/>
            <person name="Pitluck S."/>
            <person name="Chertkov O."/>
            <person name="Detter J.C."/>
            <person name="Han C."/>
            <person name="Tapia R."/>
            <person name="Land M."/>
            <person name="Hauser L."/>
            <person name="Kyrpides N."/>
            <person name="Mikhailova N."/>
            <person name="Hazen T.C."/>
            <person name="Woyke T."/>
        </authorList>
    </citation>
    <scope>NUCLEOTIDE SEQUENCE [LARGE SCALE GENOMIC DNA]</scope>
    <source>
        <strain evidence="1 2">JR</strain>
    </source>
</reference>
<dbReference type="STRING" id="635013.TherJR_1237"/>
<dbReference type="RefSeq" id="WP_013120120.1">
    <property type="nucleotide sequence ID" value="NC_014152.1"/>
</dbReference>
<accession>D5XEN0</accession>
<dbReference type="OrthoDB" id="7365827at2"/>
<dbReference type="AlphaFoldDB" id="D5XEN0"/>
<gene>
    <name evidence="1" type="ordered locus">TherJR_1237</name>
</gene>
<sequence>MTKGKEYFDNIAVSWDEKFKPDVNKIEKILDIAKIPDGSTVLDVGTGTGVLVPFLNEAGCRIDAVDISEKMLEVARAKFPGMANFIAADMQSADLQKKYDVVICHNVYPHFSDKELTLKNIFKHLLTGGRLLIAHSASREEVNSRHQANREVKDDVLPPVTELAGLAERSGYKTIYTEDAEVYVYMGGKE</sequence>
<dbReference type="InterPro" id="IPR029063">
    <property type="entry name" value="SAM-dependent_MTases_sf"/>
</dbReference>
<keyword evidence="2" id="KW-1185">Reference proteome</keyword>
<proteinExistence type="predicted"/>
<name>D5XEN0_THEPJ</name>
<organism evidence="1 2">
    <name type="scientific">Thermincola potens (strain JR)</name>
    <dbReference type="NCBI Taxonomy" id="635013"/>
    <lineage>
        <taxon>Bacteria</taxon>
        <taxon>Bacillati</taxon>
        <taxon>Bacillota</taxon>
        <taxon>Clostridia</taxon>
        <taxon>Eubacteriales</taxon>
        <taxon>Thermincolaceae</taxon>
        <taxon>Thermincola</taxon>
    </lineage>
</organism>
<dbReference type="GO" id="GO:0008168">
    <property type="term" value="F:methyltransferase activity"/>
    <property type="evidence" value="ECO:0007669"/>
    <property type="project" value="UniProtKB-KW"/>
</dbReference>
<dbReference type="eggNOG" id="COG2227">
    <property type="taxonomic scope" value="Bacteria"/>
</dbReference>
<dbReference type="EMBL" id="CP002028">
    <property type="protein sequence ID" value="ADG82101.1"/>
    <property type="molecule type" value="Genomic_DNA"/>
</dbReference>
<keyword evidence="1" id="KW-0489">Methyltransferase</keyword>
<keyword evidence="1" id="KW-0808">Transferase</keyword>
<dbReference type="CDD" id="cd02440">
    <property type="entry name" value="AdoMet_MTases"/>
    <property type="match status" value="1"/>
</dbReference>
<dbReference type="GO" id="GO:0032259">
    <property type="term" value="P:methylation"/>
    <property type="evidence" value="ECO:0007669"/>
    <property type="project" value="UniProtKB-KW"/>
</dbReference>
<dbReference type="Gene3D" id="3.40.50.150">
    <property type="entry name" value="Vaccinia Virus protein VP39"/>
    <property type="match status" value="1"/>
</dbReference>
<dbReference type="SUPFAM" id="SSF53335">
    <property type="entry name" value="S-adenosyl-L-methionine-dependent methyltransferases"/>
    <property type="match status" value="1"/>
</dbReference>
<evidence type="ECO:0000313" key="1">
    <source>
        <dbReference type="EMBL" id="ADG82101.1"/>
    </source>
</evidence>
<evidence type="ECO:0000313" key="2">
    <source>
        <dbReference type="Proteomes" id="UP000002377"/>
    </source>
</evidence>
<dbReference type="PANTHER" id="PTHR43861">
    <property type="entry name" value="TRANS-ACONITATE 2-METHYLTRANSFERASE-RELATED"/>
    <property type="match status" value="1"/>
</dbReference>
<dbReference type="Pfam" id="PF13489">
    <property type="entry name" value="Methyltransf_23"/>
    <property type="match status" value="1"/>
</dbReference>
<dbReference type="Proteomes" id="UP000002377">
    <property type="component" value="Chromosome"/>
</dbReference>
<protein>
    <submittedName>
        <fullName evidence="1">Methyltransferase type 11</fullName>
    </submittedName>
</protein>
<dbReference type="KEGG" id="tjr:TherJR_1237"/>
<dbReference type="HOGENOM" id="CLU_037990_10_2_9"/>